<dbReference type="EMBL" id="CAKXAJ010025084">
    <property type="protein sequence ID" value="CAH2234847.1"/>
    <property type="molecule type" value="Genomic_DNA"/>
</dbReference>
<protein>
    <submittedName>
        <fullName evidence="2">Jg13249 protein</fullName>
    </submittedName>
</protein>
<keyword evidence="3" id="KW-1185">Reference proteome</keyword>
<evidence type="ECO:0000313" key="3">
    <source>
        <dbReference type="Proteomes" id="UP000838756"/>
    </source>
</evidence>
<accession>A0A8S4RGU1</accession>
<evidence type="ECO:0000256" key="1">
    <source>
        <dbReference type="SAM" id="MobiDB-lite"/>
    </source>
</evidence>
<reference evidence="2" key="1">
    <citation type="submission" date="2022-03" db="EMBL/GenBank/DDBJ databases">
        <authorList>
            <person name="Lindestad O."/>
        </authorList>
    </citation>
    <scope>NUCLEOTIDE SEQUENCE</scope>
</reference>
<sequence>MLAHADYGPCEHLHGIAPALDRPITGRSLPRELLQSPPPAQQRGGTNGDVDDTRPIGSKNNPARAGDDLVRRHIREYVPDKETLPRGSYPRLAYWQLRDDPHA</sequence>
<comment type="caution">
    <text evidence="2">The sequence shown here is derived from an EMBL/GenBank/DDBJ whole genome shotgun (WGS) entry which is preliminary data.</text>
</comment>
<name>A0A8S4RGU1_9NEOP</name>
<evidence type="ECO:0000313" key="2">
    <source>
        <dbReference type="EMBL" id="CAH2234847.1"/>
    </source>
</evidence>
<feature type="compositionally biased region" description="Basic and acidic residues" evidence="1">
    <location>
        <begin position="65"/>
        <end position="84"/>
    </location>
</feature>
<dbReference type="AlphaFoldDB" id="A0A8S4RGU1"/>
<organism evidence="2 3">
    <name type="scientific">Pararge aegeria aegeria</name>
    <dbReference type="NCBI Taxonomy" id="348720"/>
    <lineage>
        <taxon>Eukaryota</taxon>
        <taxon>Metazoa</taxon>
        <taxon>Ecdysozoa</taxon>
        <taxon>Arthropoda</taxon>
        <taxon>Hexapoda</taxon>
        <taxon>Insecta</taxon>
        <taxon>Pterygota</taxon>
        <taxon>Neoptera</taxon>
        <taxon>Endopterygota</taxon>
        <taxon>Lepidoptera</taxon>
        <taxon>Glossata</taxon>
        <taxon>Ditrysia</taxon>
        <taxon>Papilionoidea</taxon>
        <taxon>Nymphalidae</taxon>
        <taxon>Satyrinae</taxon>
        <taxon>Satyrini</taxon>
        <taxon>Parargina</taxon>
        <taxon>Pararge</taxon>
    </lineage>
</organism>
<proteinExistence type="predicted"/>
<feature type="region of interest" description="Disordered" evidence="1">
    <location>
        <begin position="21"/>
        <end position="91"/>
    </location>
</feature>
<dbReference type="Proteomes" id="UP000838756">
    <property type="component" value="Unassembled WGS sequence"/>
</dbReference>
<gene>
    <name evidence="2" type="primary">jg13249</name>
    <name evidence="2" type="ORF">PAEG_LOCUS12573</name>
</gene>